<reference evidence="3" key="1">
    <citation type="journal article" date="2014" name="Nat. Genet.">
        <title>Genome of the human hookworm Necator americanus.</title>
        <authorList>
            <person name="Tang Y.T."/>
            <person name="Gao X."/>
            <person name="Rosa B.A."/>
            <person name="Abubucker S."/>
            <person name="Hallsworth-Pepin K."/>
            <person name="Martin J."/>
            <person name="Tyagi R."/>
            <person name="Heizer E."/>
            <person name="Zhang X."/>
            <person name="Bhonagiri-Palsikar V."/>
            <person name="Minx P."/>
            <person name="Warren W.C."/>
            <person name="Wang Q."/>
            <person name="Zhan B."/>
            <person name="Hotez P.J."/>
            <person name="Sternberg P.W."/>
            <person name="Dougall A."/>
            <person name="Gaze S.T."/>
            <person name="Mulvenna J."/>
            <person name="Sotillo J."/>
            <person name="Ranganathan S."/>
            <person name="Rabelo E.M."/>
            <person name="Wilson R.K."/>
            <person name="Felgner P.L."/>
            <person name="Bethony J."/>
            <person name="Hawdon J.M."/>
            <person name="Gasser R.B."/>
            <person name="Loukas A."/>
            <person name="Mitreva M."/>
        </authorList>
    </citation>
    <scope>NUCLEOTIDE SEQUENCE [LARGE SCALE GENOMIC DNA]</scope>
</reference>
<organism evidence="2 3">
    <name type="scientific">Necator americanus</name>
    <name type="common">Human hookworm</name>
    <dbReference type="NCBI Taxonomy" id="51031"/>
    <lineage>
        <taxon>Eukaryota</taxon>
        <taxon>Metazoa</taxon>
        <taxon>Ecdysozoa</taxon>
        <taxon>Nematoda</taxon>
        <taxon>Chromadorea</taxon>
        <taxon>Rhabditida</taxon>
        <taxon>Rhabditina</taxon>
        <taxon>Rhabditomorpha</taxon>
        <taxon>Strongyloidea</taxon>
        <taxon>Ancylostomatidae</taxon>
        <taxon>Bunostominae</taxon>
        <taxon>Necator</taxon>
    </lineage>
</organism>
<proteinExistence type="predicted"/>
<evidence type="ECO:0000313" key="3">
    <source>
        <dbReference type="Proteomes" id="UP000053676"/>
    </source>
</evidence>
<protein>
    <submittedName>
        <fullName evidence="2">Uncharacterized protein</fullName>
    </submittedName>
</protein>
<gene>
    <name evidence="2" type="ORF">NECAME_11290</name>
</gene>
<evidence type="ECO:0000313" key="2">
    <source>
        <dbReference type="EMBL" id="ETN77088.1"/>
    </source>
</evidence>
<dbReference type="AlphaFoldDB" id="W2T597"/>
<dbReference type="EMBL" id="KI660194">
    <property type="protein sequence ID" value="ETN77088.1"/>
    <property type="molecule type" value="Genomic_DNA"/>
</dbReference>
<sequence length="62" mass="6732">MVAKMSIMDSDGLSASEMIVGFGDTMDDRDVLGHWMKPPKQLGSNSMAAGKNPTHREVMLHA</sequence>
<evidence type="ECO:0000256" key="1">
    <source>
        <dbReference type="SAM" id="MobiDB-lite"/>
    </source>
</evidence>
<dbReference type="OrthoDB" id="10452268at2759"/>
<name>W2T597_NECAM</name>
<feature type="region of interest" description="Disordered" evidence="1">
    <location>
        <begin position="37"/>
        <end position="62"/>
    </location>
</feature>
<dbReference type="Proteomes" id="UP000053676">
    <property type="component" value="Unassembled WGS sequence"/>
</dbReference>
<dbReference type="KEGG" id="nai:NECAME_11290"/>
<keyword evidence="3" id="KW-1185">Reference proteome</keyword>
<accession>W2T597</accession>